<dbReference type="VEuPathDB" id="FungiDB:NECHADRAFT_106174"/>
<dbReference type="InParanoid" id="C7ZGG1"/>
<reference evidence="3 4" key="1">
    <citation type="journal article" date="2009" name="PLoS Genet.">
        <title>The genome of Nectria haematococca: contribution of supernumerary chromosomes to gene expansion.</title>
        <authorList>
            <person name="Coleman J.J."/>
            <person name="Rounsley S.D."/>
            <person name="Rodriguez-Carres M."/>
            <person name="Kuo A."/>
            <person name="Wasmann C.C."/>
            <person name="Grimwood J."/>
            <person name="Schmutz J."/>
            <person name="Taga M."/>
            <person name="White G.J."/>
            <person name="Zhou S."/>
            <person name="Schwartz D.C."/>
            <person name="Freitag M."/>
            <person name="Ma L.J."/>
            <person name="Danchin E.G."/>
            <person name="Henrissat B."/>
            <person name="Coutinho P.M."/>
            <person name="Nelson D.R."/>
            <person name="Straney D."/>
            <person name="Napoli C.A."/>
            <person name="Barker B.M."/>
            <person name="Gribskov M."/>
            <person name="Rep M."/>
            <person name="Kroken S."/>
            <person name="Molnar I."/>
            <person name="Rensing C."/>
            <person name="Kennell J.C."/>
            <person name="Zamora J."/>
            <person name="Farman M.L."/>
            <person name="Selker E.U."/>
            <person name="Salamov A."/>
            <person name="Shapiro H."/>
            <person name="Pangilinan J."/>
            <person name="Lindquist E."/>
            <person name="Lamers C."/>
            <person name="Grigoriev I.V."/>
            <person name="Geiser D.M."/>
            <person name="Covert S.F."/>
            <person name="Temporini E."/>
            <person name="Vanetten H.D."/>
        </authorList>
    </citation>
    <scope>NUCLEOTIDE SEQUENCE [LARGE SCALE GENOMIC DNA]</scope>
    <source>
        <strain evidence="4">ATCC MYA-4622 / CBS 123669 / FGSC 9596 / NRRL 45880 / 77-13-4</strain>
    </source>
</reference>
<evidence type="ECO:0000313" key="4">
    <source>
        <dbReference type="Proteomes" id="UP000005206"/>
    </source>
</evidence>
<dbReference type="GeneID" id="9670141"/>
<dbReference type="EMBL" id="GG698925">
    <property type="protein sequence ID" value="EEU36928.1"/>
    <property type="molecule type" value="Genomic_DNA"/>
</dbReference>
<sequence length="285" mass="30024">MAWNANSYDHSAEKQPTAGPADINSPEVIHPDHIHRASNYLEERDPKYYYEPEKTQQVAVPMPLSVDSQTEKGGGNADGVPKKKIWGIRRGLFISAVVITLIIIGAAVGGGVGGSLASKKSTPKEAAVTSSAGQEDATTQSLEITSTPTTPAPTTKSRTTTTTKPTSTPRVDASAGADRKSMMTTLETVVETTTSAAPSSTAVCAEGTVAEGETQNYLGLCKFSCGYGYCPPGPCTCTAYGKAKQAPDVINLGYVIMVVIINELSVSHKIKEQCDKRTTALNPIL</sequence>
<evidence type="ECO:0000256" key="1">
    <source>
        <dbReference type="SAM" id="MobiDB-lite"/>
    </source>
</evidence>
<dbReference type="eggNOG" id="ENOG502QVB5">
    <property type="taxonomic scope" value="Eukaryota"/>
</dbReference>
<keyword evidence="4" id="KW-1185">Reference proteome</keyword>
<organism evidence="3 4">
    <name type="scientific">Fusarium vanettenii (strain ATCC MYA-4622 / CBS 123669 / FGSC 9596 / NRRL 45880 / 77-13-4)</name>
    <name type="common">Fusarium solani subsp. pisi</name>
    <dbReference type="NCBI Taxonomy" id="660122"/>
    <lineage>
        <taxon>Eukaryota</taxon>
        <taxon>Fungi</taxon>
        <taxon>Dikarya</taxon>
        <taxon>Ascomycota</taxon>
        <taxon>Pezizomycotina</taxon>
        <taxon>Sordariomycetes</taxon>
        <taxon>Hypocreomycetidae</taxon>
        <taxon>Hypocreales</taxon>
        <taxon>Nectriaceae</taxon>
        <taxon>Fusarium</taxon>
        <taxon>Fusarium solani species complex</taxon>
        <taxon>Fusarium vanettenii</taxon>
    </lineage>
</organism>
<dbReference type="OrthoDB" id="1046782at2759"/>
<dbReference type="Proteomes" id="UP000005206">
    <property type="component" value="Chromosome 6"/>
</dbReference>
<evidence type="ECO:0000256" key="2">
    <source>
        <dbReference type="SAM" id="Phobius"/>
    </source>
</evidence>
<dbReference type="HOGENOM" id="CLU_976925_0_0_1"/>
<keyword evidence="2" id="KW-0472">Membrane</keyword>
<dbReference type="KEGG" id="nhe:NECHADRAFT_106174"/>
<feature type="region of interest" description="Disordered" evidence="1">
    <location>
        <begin position="1"/>
        <end position="24"/>
    </location>
</feature>
<feature type="compositionally biased region" description="Polar residues" evidence="1">
    <location>
        <begin position="128"/>
        <end position="144"/>
    </location>
</feature>
<feature type="region of interest" description="Disordered" evidence="1">
    <location>
        <begin position="126"/>
        <end position="179"/>
    </location>
</feature>
<evidence type="ECO:0000313" key="3">
    <source>
        <dbReference type="EMBL" id="EEU36928.1"/>
    </source>
</evidence>
<proteinExistence type="predicted"/>
<feature type="compositionally biased region" description="Low complexity" evidence="1">
    <location>
        <begin position="145"/>
        <end position="170"/>
    </location>
</feature>
<protein>
    <submittedName>
        <fullName evidence="3">Uncharacterized protein</fullName>
    </submittedName>
</protein>
<keyword evidence="2" id="KW-0812">Transmembrane</keyword>
<dbReference type="AlphaFoldDB" id="C7ZGG1"/>
<accession>C7ZGG1</accession>
<dbReference type="RefSeq" id="XP_003042641.1">
    <property type="nucleotide sequence ID" value="XM_003042595.1"/>
</dbReference>
<dbReference type="OMA" id="NDSRCFL"/>
<name>C7ZGG1_FUSV7</name>
<feature type="transmembrane region" description="Helical" evidence="2">
    <location>
        <begin position="92"/>
        <end position="116"/>
    </location>
</feature>
<gene>
    <name evidence="3" type="ORF">NECHADRAFT_106174</name>
</gene>
<keyword evidence="2" id="KW-1133">Transmembrane helix</keyword>